<evidence type="ECO:0000259" key="1">
    <source>
        <dbReference type="PROSITE" id="PS50995"/>
    </source>
</evidence>
<dbReference type="InterPro" id="IPR036390">
    <property type="entry name" value="WH_DNA-bd_sf"/>
</dbReference>
<gene>
    <name evidence="2" type="ORF">SAMN06295885_0726</name>
</gene>
<dbReference type="Gene3D" id="1.10.10.10">
    <property type="entry name" value="Winged helix-like DNA-binding domain superfamily/Winged helix DNA-binding domain"/>
    <property type="match status" value="1"/>
</dbReference>
<reference evidence="3" key="1">
    <citation type="submission" date="2017-04" db="EMBL/GenBank/DDBJ databases">
        <authorList>
            <person name="Varghese N."/>
            <person name="Submissions S."/>
        </authorList>
    </citation>
    <scope>NUCLEOTIDE SEQUENCE [LARGE SCALE GENOMIC DNA]</scope>
    <source>
        <strain evidence="3">VKM Ac-2121</strain>
    </source>
</reference>
<dbReference type="GO" id="GO:0006950">
    <property type="term" value="P:response to stress"/>
    <property type="evidence" value="ECO:0007669"/>
    <property type="project" value="TreeGrafter"/>
</dbReference>
<dbReference type="RefSeq" id="WP_085475205.1">
    <property type="nucleotide sequence ID" value="NZ_FXBM01000001.1"/>
</dbReference>
<protein>
    <submittedName>
        <fullName evidence="2">DNA-binding transcriptional regulator, MarR family</fullName>
    </submittedName>
</protein>
<dbReference type="AlphaFoldDB" id="A0A1X7N5Y9"/>
<accession>A0A1X7N5Y9</accession>
<dbReference type="OrthoDB" id="122135at2"/>
<dbReference type="SUPFAM" id="SSF46785">
    <property type="entry name" value="Winged helix' DNA-binding domain"/>
    <property type="match status" value="1"/>
</dbReference>
<dbReference type="EMBL" id="FXBM01000001">
    <property type="protein sequence ID" value="SMH32330.1"/>
    <property type="molecule type" value="Genomic_DNA"/>
</dbReference>
<dbReference type="PANTHER" id="PTHR33164">
    <property type="entry name" value="TRANSCRIPTIONAL REGULATOR, MARR FAMILY"/>
    <property type="match status" value="1"/>
</dbReference>
<dbReference type="GO" id="GO:0003677">
    <property type="term" value="F:DNA binding"/>
    <property type="evidence" value="ECO:0007669"/>
    <property type="project" value="UniProtKB-KW"/>
</dbReference>
<name>A0A1X7N5Y9_9MICO</name>
<keyword evidence="2" id="KW-0238">DNA-binding</keyword>
<dbReference type="InterPro" id="IPR039422">
    <property type="entry name" value="MarR/SlyA-like"/>
</dbReference>
<keyword evidence="3" id="KW-1185">Reference proteome</keyword>
<dbReference type="SMART" id="SM00347">
    <property type="entry name" value="HTH_MARR"/>
    <property type="match status" value="1"/>
</dbReference>
<dbReference type="PANTHER" id="PTHR33164:SF43">
    <property type="entry name" value="HTH-TYPE TRANSCRIPTIONAL REPRESSOR YETL"/>
    <property type="match status" value="1"/>
</dbReference>
<dbReference type="GO" id="GO:0003700">
    <property type="term" value="F:DNA-binding transcription factor activity"/>
    <property type="evidence" value="ECO:0007669"/>
    <property type="project" value="InterPro"/>
</dbReference>
<dbReference type="STRING" id="1891671.SAMN06295885_0726"/>
<feature type="domain" description="HTH marR-type" evidence="1">
    <location>
        <begin position="6"/>
        <end position="140"/>
    </location>
</feature>
<evidence type="ECO:0000313" key="2">
    <source>
        <dbReference type="EMBL" id="SMH32330.1"/>
    </source>
</evidence>
<evidence type="ECO:0000313" key="3">
    <source>
        <dbReference type="Proteomes" id="UP000193711"/>
    </source>
</evidence>
<dbReference type="InterPro" id="IPR036388">
    <property type="entry name" value="WH-like_DNA-bd_sf"/>
</dbReference>
<organism evidence="2 3">
    <name type="scientific">Rathayibacter oskolensis</name>
    <dbReference type="NCBI Taxonomy" id="1891671"/>
    <lineage>
        <taxon>Bacteria</taxon>
        <taxon>Bacillati</taxon>
        <taxon>Actinomycetota</taxon>
        <taxon>Actinomycetes</taxon>
        <taxon>Micrococcales</taxon>
        <taxon>Microbacteriaceae</taxon>
        <taxon>Rathayibacter</taxon>
    </lineage>
</organism>
<sequence length="144" mass="15214">MQGDSGVQLAQLLTRSFDAMVESARSELARAGHPDLTVAAEFALQAIDAGADSAADLGRALDVSRQAAAKTIASLERSGYVERTADVGDARRKHLVVSERGREAIAVGAAGFEAAYQRWRRVVGDELAESVVVALRALASPSHR</sequence>
<proteinExistence type="predicted"/>
<dbReference type="Pfam" id="PF12802">
    <property type="entry name" value="MarR_2"/>
    <property type="match status" value="1"/>
</dbReference>
<dbReference type="Proteomes" id="UP000193711">
    <property type="component" value="Unassembled WGS sequence"/>
</dbReference>
<dbReference type="PROSITE" id="PS50995">
    <property type="entry name" value="HTH_MARR_2"/>
    <property type="match status" value="1"/>
</dbReference>
<dbReference type="InterPro" id="IPR000835">
    <property type="entry name" value="HTH_MarR-typ"/>
</dbReference>